<dbReference type="PRINTS" id="PR00111">
    <property type="entry name" value="ABHYDROLASE"/>
</dbReference>
<name>A0ABV9T4K9_9BACT</name>
<organism evidence="2 3">
    <name type="scientific">Negadavirga shengliensis</name>
    <dbReference type="NCBI Taxonomy" id="1389218"/>
    <lineage>
        <taxon>Bacteria</taxon>
        <taxon>Pseudomonadati</taxon>
        <taxon>Bacteroidota</taxon>
        <taxon>Cytophagia</taxon>
        <taxon>Cytophagales</taxon>
        <taxon>Cyclobacteriaceae</taxon>
        <taxon>Negadavirga</taxon>
    </lineage>
</organism>
<dbReference type="InterPro" id="IPR000639">
    <property type="entry name" value="Epox_hydrolase-like"/>
</dbReference>
<dbReference type="RefSeq" id="WP_377066782.1">
    <property type="nucleotide sequence ID" value="NZ_JBHSJJ010000012.1"/>
</dbReference>
<comment type="caution">
    <text evidence="2">The sequence shown here is derived from an EMBL/GenBank/DDBJ whole genome shotgun (WGS) entry which is preliminary data.</text>
</comment>
<protein>
    <submittedName>
        <fullName evidence="2">Alpha/beta fold hydrolase</fullName>
    </submittedName>
</protein>
<feature type="domain" description="AB hydrolase-1" evidence="1">
    <location>
        <begin position="22"/>
        <end position="252"/>
    </location>
</feature>
<dbReference type="InterPro" id="IPR029058">
    <property type="entry name" value="AB_hydrolase_fold"/>
</dbReference>
<dbReference type="Gene3D" id="3.40.50.1820">
    <property type="entry name" value="alpha/beta hydrolase"/>
    <property type="match status" value="1"/>
</dbReference>
<dbReference type="PRINTS" id="PR00412">
    <property type="entry name" value="EPOXHYDRLASE"/>
</dbReference>
<keyword evidence="2" id="KW-0378">Hydrolase</keyword>
<dbReference type="Pfam" id="PF00561">
    <property type="entry name" value="Abhydrolase_1"/>
    <property type="match status" value="1"/>
</dbReference>
<dbReference type="GO" id="GO:0016787">
    <property type="term" value="F:hydrolase activity"/>
    <property type="evidence" value="ECO:0007669"/>
    <property type="project" value="UniProtKB-KW"/>
</dbReference>
<keyword evidence="3" id="KW-1185">Reference proteome</keyword>
<evidence type="ECO:0000313" key="2">
    <source>
        <dbReference type="EMBL" id="MFC4873682.1"/>
    </source>
</evidence>
<evidence type="ECO:0000259" key="1">
    <source>
        <dbReference type="Pfam" id="PF00561"/>
    </source>
</evidence>
<evidence type="ECO:0000313" key="3">
    <source>
        <dbReference type="Proteomes" id="UP001595818"/>
    </source>
</evidence>
<dbReference type="Proteomes" id="UP001595818">
    <property type="component" value="Unassembled WGS sequence"/>
</dbReference>
<gene>
    <name evidence="2" type="ORF">ACFPFU_18415</name>
</gene>
<proteinExistence type="predicted"/>
<dbReference type="InterPro" id="IPR050266">
    <property type="entry name" value="AB_hydrolase_sf"/>
</dbReference>
<dbReference type="PANTHER" id="PTHR43798">
    <property type="entry name" value="MONOACYLGLYCEROL LIPASE"/>
    <property type="match status" value="1"/>
</dbReference>
<dbReference type="SUPFAM" id="SSF53474">
    <property type="entry name" value="alpha/beta-Hydrolases"/>
    <property type="match status" value="1"/>
</dbReference>
<dbReference type="InterPro" id="IPR000073">
    <property type="entry name" value="AB_hydrolase_1"/>
</dbReference>
<sequence>MPYIQIKGAQLFYIQEGAGGEVILFSHGLFWSHMMFEKQIREFKEGYTVIAYDHRGQGKSGCADGDFSLDALTEDAVEIIDKLAGKAVHFVGLGMGGFIGLRLAARYPDKIKTLVLMETSASPEPVENLPKYRFLNGLIKWFGFIPLVTAKLMEVLFAESWIKSTENRQAYKYWRQQLGGNSKSMHHSFKAVMERKGIEEEVRGIRCPVMIIVGDEDVATKSEKAKYLQMAIPDSKLHVLPGSGHSISIEKPGEVNVLIRQFLDDSPA</sequence>
<dbReference type="EMBL" id="JBHSJJ010000012">
    <property type="protein sequence ID" value="MFC4873682.1"/>
    <property type="molecule type" value="Genomic_DNA"/>
</dbReference>
<reference evidence="3" key="1">
    <citation type="journal article" date="2019" name="Int. J. Syst. Evol. Microbiol.">
        <title>The Global Catalogue of Microorganisms (GCM) 10K type strain sequencing project: providing services to taxonomists for standard genome sequencing and annotation.</title>
        <authorList>
            <consortium name="The Broad Institute Genomics Platform"/>
            <consortium name="The Broad Institute Genome Sequencing Center for Infectious Disease"/>
            <person name="Wu L."/>
            <person name="Ma J."/>
        </authorList>
    </citation>
    <scope>NUCLEOTIDE SEQUENCE [LARGE SCALE GENOMIC DNA]</scope>
    <source>
        <strain evidence="3">CGMCC 4.7466</strain>
    </source>
</reference>
<accession>A0ABV9T4K9</accession>